<comment type="caution">
    <text evidence="5">The sequence shown here is derived from an EMBL/GenBank/DDBJ whole genome shotgun (WGS) entry which is preliminary data.</text>
</comment>
<evidence type="ECO:0000256" key="1">
    <source>
        <dbReference type="ARBA" id="ARBA00004613"/>
    </source>
</evidence>
<dbReference type="PANTHER" id="PTHR34216">
    <property type="match status" value="1"/>
</dbReference>
<dbReference type="InterPro" id="IPR051398">
    <property type="entry name" value="Polysacch_Deacetylase"/>
</dbReference>
<evidence type="ECO:0000313" key="6">
    <source>
        <dbReference type="Proteomes" id="UP000534783"/>
    </source>
</evidence>
<dbReference type="InterPro" id="IPR002509">
    <property type="entry name" value="NODB_dom"/>
</dbReference>
<evidence type="ECO:0000313" key="5">
    <source>
        <dbReference type="EMBL" id="NKE71545.1"/>
    </source>
</evidence>
<dbReference type="AlphaFoldDB" id="A0A7X6IBK3"/>
<evidence type="ECO:0000256" key="2">
    <source>
        <dbReference type="ARBA" id="ARBA00022729"/>
    </source>
</evidence>
<dbReference type="Gene3D" id="3.20.20.370">
    <property type="entry name" value="Glycoside hydrolase/deacetylase"/>
    <property type="match status" value="1"/>
</dbReference>
<comment type="subcellular location">
    <subcellularLocation>
        <location evidence="1">Secreted</location>
    </subcellularLocation>
</comment>
<dbReference type="InterPro" id="IPR011330">
    <property type="entry name" value="Glyco_hydro/deAcase_b/a-brl"/>
</dbReference>
<keyword evidence="3" id="KW-0812">Transmembrane</keyword>
<feature type="transmembrane region" description="Helical" evidence="3">
    <location>
        <begin position="18"/>
        <end position="38"/>
    </location>
</feature>
<organism evidence="5 6">
    <name type="scientific">Candidatus Manganitrophus noduliformans</name>
    <dbReference type="NCBI Taxonomy" id="2606439"/>
    <lineage>
        <taxon>Bacteria</taxon>
        <taxon>Pseudomonadati</taxon>
        <taxon>Nitrospirota</taxon>
        <taxon>Nitrospiria</taxon>
        <taxon>Candidatus Troglogloeales</taxon>
        <taxon>Candidatus Manganitrophaceae</taxon>
        <taxon>Candidatus Manganitrophus</taxon>
    </lineage>
</organism>
<sequence length="635" mass="71825">MKEPTDPYASISFRQDRIAWGLLFLLSFFLLGGGYLWLHREVAPPPGLPADSDDDPRIAVLVYDHVTKAKGEHVDRELFREHLEALEQRGFTPITLSVLADFYERGRPLPQNPLLLTFDHGYLDTYMAVDPVLRRKKWRAAMFVKTVRLEKSDTFFLYWDRLQRMVDSGLWEIGSNGRIGNDPAPIDQSGEVGPFLARRIWMEKEGRRETDSELKDRIRQDYRSSKEAIESNLRGVRPVAFAAPFGDFSKITGDAAVVHFNRNASASLYPLGFVDDRFGVNDRFTDPHALKRLRVDPGWSGEELVQRLTSAIESLPDGGTFENPPVRWIAGEGRISSEGEALFLKGFPRTDLWLPGSAWTEEWVMEADLSIESGSFWLLQESDSGESWRWGGDPAGLSLQHRMPGKPLETLRRFAADVTPGKRHHLKVIKRGKGIWIEWDRRPLTAHPVYLPGPSRGPLGWIGWRTDGPAALQISNLHLTRSPGEIRPVGENPSQKALASLVKEAPRIAALSPPGLEMTGDRLHELPLESQLFKILSHRYGWEILPTVRVSAKGREIRRIKMPVDDGASVLSESTLTELLHRVEKKGWGGIYLDLRQLPPATRQSLQPLLRQWGFLFQKRGLRLAYGPDVSIDSK</sequence>
<dbReference type="EMBL" id="VTOW01000002">
    <property type="protein sequence ID" value="NKE71545.1"/>
    <property type="molecule type" value="Genomic_DNA"/>
</dbReference>
<keyword evidence="3" id="KW-1133">Transmembrane helix</keyword>
<keyword evidence="2" id="KW-0732">Signal</keyword>
<reference evidence="5 6" key="1">
    <citation type="journal article" date="2020" name="Nature">
        <title>Bacterial chemolithoautotrophy via manganese oxidation.</title>
        <authorList>
            <person name="Yu H."/>
            <person name="Leadbetter J.R."/>
        </authorList>
    </citation>
    <scope>NUCLEOTIDE SEQUENCE [LARGE SCALE GENOMIC DNA]</scope>
    <source>
        <strain evidence="5 6">Mn-1</strain>
    </source>
</reference>
<gene>
    <name evidence="5" type="ORF">MNODULE_12415</name>
</gene>
<protein>
    <submittedName>
        <fullName evidence="5">Polysaccharide deacetylase family protein</fullName>
    </submittedName>
</protein>
<name>A0A7X6IBK3_9BACT</name>
<dbReference type="Pfam" id="PF01522">
    <property type="entry name" value="Polysacc_deac_1"/>
    <property type="match status" value="1"/>
</dbReference>
<dbReference type="GO" id="GO:0005576">
    <property type="term" value="C:extracellular region"/>
    <property type="evidence" value="ECO:0007669"/>
    <property type="project" value="UniProtKB-SubCell"/>
</dbReference>
<dbReference type="SUPFAM" id="SSF88713">
    <property type="entry name" value="Glycoside hydrolase/deacetylase"/>
    <property type="match status" value="1"/>
</dbReference>
<proteinExistence type="predicted"/>
<dbReference type="RefSeq" id="WP_168060272.1">
    <property type="nucleotide sequence ID" value="NZ_VTOW01000002.1"/>
</dbReference>
<dbReference type="GO" id="GO:0016810">
    <property type="term" value="F:hydrolase activity, acting on carbon-nitrogen (but not peptide) bonds"/>
    <property type="evidence" value="ECO:0007669"/>
    <property type="project" value="InterPro"/>
</dbReference>
<dbReference type="Proteomes" id="UP000534783">
    <property type="component" value="Unassembled WGS sequence"/>
</dbReference>
<evidence type="ECO:0000259" key="4">
    <source>
        <dbReference type="Pfam" id="PF01522"/>
    </source>
</evidence>
<keyword evidence="3" id="KW-0472">Membrane</keyword>
<dbReference type="PANTHER" id="PTHR34216:SF3">
    <property type="entry name" value="POLY-BETA-1,6-N-ACETYL-D-GLUCOSAMINE N-DEACETYLASE"/>
    <property type="match status" value="1"/>
</dbReference>
<dbReference type="GO" id="GO:0005975">
    <property type="term" value="P:carbohydrate metabolic process"/>
    <property type="evidence" value="ECO:0007669"/>
    <property type="project" value="InterPro"/>
</dbReference>
<feature type="domain" description="NodB homology" evidence="4">
    <location>
        <begin position="108"/>
        <end position="255"/>
    </location>
</feature>
<accession>A0A7X6IBK3</accession>
<keyword evidence="6" id="KW-1185">Reference proteome</keyword>
<evidence type="ECO:0000256" key="3">
    <source>
        <dbReference type="SAM" id="Phobius"/>
    </source>
</evidence>